<comment type="cofactor">
    <cofactor evidence="13">
        <name>Mg(2+)</name>
        <dbReference type="ChEBI" id="CHEBI:18420"/>
    </cofactor>
    <text evidence="13">Binds 2 magnesium ions per tetramer.</text>
</comment>
<dbReference type="InterPro" id="IPR022911">
    <property type="entry name" value="Phe_tRNA_ligase_alpha1_bac"/>
</dbReference>
<evidence type="ECO:0000256" key="4">
    <source>
        <dbReference type="ARBA" id="ARBA00022490"/>
    </source>
</evidence>
<dbReference type="InterPro" id="IPR006195">
    <property type="entry name" value="aa-tRNA-synth_II"/>
</dbReference>
<reference evidence="15 16" key="1">
    <citation type="submission" date="2020-03" db="EMBL/GenBank/DDBJ databases">
        <title>Genomic Encyclopedia of Type Strains, Phase IV (KMG-IV): sequencing the most valuable type-strain genomes for metagenomic binning, comparative biology and taxonomic classification.</title>
        <authorList>
            <person name="Goeker M."/>
        </authorList>
    </citation>
    <scope>NUCLEOTIDE SEQUENCE [LARGE SCALE GENOMIC DNA]</scope>
    <source>
        <strain evidence="15 16">DSM 24233</strain>
    </source>
</reference>
<evidence type="ECO:0000256" key="9">
    <source>
        <dbReference type="ARBA" id="ARBA00022842"/>
    </source>
</evidence>
<keyword evidence="4 13" id="KW-0963">Cytoplasm</keyword>
<dbReference type="NCBIfam" id="TIGR00468">
    <property type="entry name" value="pheS"/>
    <property type="match status" value="1"/>
</dbReference>
<dbReference type="PANTHER" id="PTHR11538:SF41">
    <property type="entry name" value="PHENYLALANINE--TRNA LIGASE, MITOCHONDRIAL"/>
    <property type="match status" value="1"/>
</dbReference>
<evidence type="ECO:0000256" key="5">
    <source>
        <dbReference type="ARBA" id="ARBA00022598"/>
    </source>
</evidence>
<proteinExistence type="inferred from homology"/>
<dbReference type="Gene3D" id="3.30.930.10">
    <property type="entry name" value="Bira Bifunctional Protein, Domain 2"/>
    <property type="match status" value="1"/>
</dbReference>
<feature type="binding site" evidence="13">
    <location>
        <position position="258"/>
    </location>
    <ligand>
        <name>Mg(2+)</name>
        <dbReference type="ChEBI" id="CHEBI:18420"/>
        <note>shared with beta subunit</note>
    </ligand>
</feature>
<comment type="subunit">
    <text evidence="3 13">Tetramer of two alpha and two beta subunits.</text>
</comment>
<accession>A0A846QMF5</accession>
<dbReference type="GO" id="GO:0005737">
    <property type="term" value="C:cytoplasm"/>
    <property type="evidence" value="ECO:0007669"/>
    <property type="project" value="UniProtKB-SubCell"/>
</dbReference>
<dbReference type="FunFam" id="3.30.930.10:FF:000003">
    <property type="entry name" value="Phenylalanine--tRNA ligase alpha subunit"/>
    <property type="match status" value="1"/>
</dbReference>
<comment type="similarity">
    <text evidence="2 13">Belongs to the class-II aminoacyl-tRNA synthetase family. Phe-tRNA synthetase alpha subunit type 1 subfamily.</text>
</comment>
<keyword evidence="11 13" id="KW-0030">Aminoacyl-tRNA synthetase</keyword>
<dbReference type="GO" id="GO:0000049">
    <property type="term" value="F:tRNA binding"/>
    <property type="evidence" value="ECO:0007669"/>
    <property type="project" value="InterPro"/>
</dbReference>
<dbReference type="InterPro" id="IPR002319">
    <property type="entry name" value="Phenylalanyl-tRNA_Synthase"/>
</dbReference>
<evidence type="ECO:0000256" key="10">
    <source>
        <dbReference type="ARBA" id="ARBA00022917"/>
    </source>
</evidence>
<dbReference type="GO" id="GO:0005524">
    <property type="term" value="F:ATP binding"/>
    <property type="evidence" value="ECO:0007669"/>
    <property type="project" value="UniProtKB-UniRule"/>
</dbReference>
<dbReference type="SUPFAM" id="SSF55681">
    <property type="entry name" value="Class II aaRS and biotin synthetases"/>
    <property type="match status" value="1"/>
</dbReference>
<evidence type="ECO:0000256" key="11">
    <source>
        <dbReference type="ARBA" id="ARBA00023146"/>
    </source>
</evidence>
<protein>
    <recommendedName>
        <fullName evidence="13">Phenylalanine--tRNA ligase alpha subunit</fullName>
        <ecNumber evidence="13">6.1.1.20</ecNumber>
    </recommendedName>
    <alternativeName>
        <fullName evidence="13">Phenylalanyl-tRNA synthetase alpha subunit</fullName>
        <shortName evidence="13">PheRS</shortName>
    </alternativeName>
</protein>
<evidence type="ECO:0000256" key="12">
    <source>
        <dbReference type="ARBA" id="ARBA00049255"/>
    </source>
</evidence>
<evidence type="ECO:0000256" key="3">
    <source>
        <dbReference type="ARBA" id="ARBA00011209"/>
    </source>
</evidence>
<keyword evidence="5 13" id="KW-0436">Ligase</keyword>
<evidence type="ECO:0000256" key="13">
    <source>
        <dbReference type="HAMAP-Rule" id="MF_00281"/>
    </source>
</evidence>
<comment type="subcellular location">
    <subcellularLocation>
        <location evidence="1 13">Cytoplasm</location>
    </subcellularLocation>
</comment>
<dbReference type="Proteomes" id="UP000580856">
    <property type="component" value="Unassembled WGS sequence"/>
</dbReference>
<dbReference type="SUPFAM" id="SSF46589">
    <property type="entry name" value="tRNA-binding arm"/>
    <property type="match status" value="1"/>
</dbReference>
<dbReference type="HAMAP" id="MF_00281">
    <property type="entry name" value="Phe_tRNA_synth_alpha1"/>
    <property type="match status" value="1"/>
</dbReference>
<name>A0A846QMF5_9BACT</name>
<dbReference type="PANTHER" id="PTHR11538">
    <property type="entry name" value="PHENYLALANYL-TRNA SYNTHETASE"/>
    <property type="match status" value="1"/>
</dbReference>
<dbReference type="GO" id="GO:0004826">
    <property type="term" value="F:phenylalanine-tRNA ligase activity"/>
    <property type="evidence" value="ECO:0007669"/>
    <property type="project" value="UniProtKB-UniRule"/>
</dbReference>
<evidence type="ECO:0000256" key="6">
    <source>
        <dbReference type="ARBA" id="ARBA00022723"/>
    </source>
</evidence>
<dbReference type="EMBL" id="JAATJA010000004">
    <property type="protein sequence ID" value="NJB69328.1"/>
    <property type="molecule type" value="Genomic_DNA"/>
</dbReference>
<evidence type="ECO:0000313" key="15">
    <source>
        <dbReference type="EMBL" id="NJB69328.1"/>
    </source>
</evidence>
<dbReference type="CDD" id="cd00496">
    <property type="entry name" value="PheRS_alpha_core"/>
    <property type="match status" value="1"/>
</dbReference>
<organism evidence="15 16">
    <name type="scientific">Desulfobaculum xiamenense</name>
    <dbReference type="NCBI Taxonomy" id="995050"/>
    <lineage>
        <taxon>Bacteria</taxon>
        <taxon>Pseudomonadati</taxon>
        <taxon>Thermodesulfobacteriota</taxon>
        <taxon>Desulfovibrionia</taxon>
        <taxon>Desulfovibrionales</taxon>
        <taxon>Desulfovibrionaceae</taxon>
        <taxon>Desulfobaculum</taxon>
    </lineage>
</organism>
<keyword evidence="16" id="KW-1185">Reference proteome</keyword>
<evidence type="ECO:0000313" key="16">
    <source>
        <dbReference type="Proteomes" id="UP000580856"/>
    </source>
</evidence>
<gene>
    <name evidence="13" type="primary">pheS</name>
    <name evidence="15" type="ORF">GGQ74_003025</name>
</gene>
<keyword evidence="9 13" id="KW-0460">Magnesium</keyword>
<evidence type="ECO:0000256" key="7">
    <source>
        <dbReference type="ARBA" id="ARBA00022741"/>
    </source>
</evidence>
<dbReference type="InterPro" id="IPR004188">
    <property type="entry name" value="Phe-tRNA_ligase_II_N"/>
</dbReference>
<comment type="caution">
    <text evidence="15">The sequence shown here is derived from an EMBL/GenBank/DDBJ whole genome shotgun (WGS) entry which is preliminary data.</text>
</comment>
<evidence type="ECO:0000256" key="2">
    <source>
        <dbReference type="ARBA" id="ARBA00010207"/>
    </source>
</evidence>
<dbReference type="GO" id="GO:0006432">
    <property type="term" value="P:phenylalanyl-tRNA aminoacylation"/>
    <property type="evidence" value="ECO:0007669"/>
    <property type="project" value="UniProtKB-UniRule"/>
</dbReference>
<dbReference type="Pfam" id="PF02912">
    <property type="entry name" value="Phe_tRNA-synt_N"/>
    <property type="match status" value="1"/>
</dbReference>
<evidence type="ECO:0000256" key="8">
    <source>
        <dbReference type="ARBA" id="ARBA00022840"/>
    </source>
</evidence>
<feature type="domain" description="Aminoacyl-transfer RNA synthetases class-II family profile" evidence="14">
    <location>
        <begin position="118"/>
        <end position="348"/>
    </location>
</feature>
<dbReference type="RefSeq" id="WP_167942406.1">
    <property type="nucleotide sequence ID" value="NZ_JAATJA010000004.1"/>
</dbReference>
<dbReference type="AlphaFoldDB" id="A0A846QMF5"/>
<comment type="catalytic activity">
    <reaction evidence="12 13">
        <text>tRNA(Phe) + L-phenylalanine + ATP = L-phenylalanyl-tRNA(Phe) + AMP + diphosphate + H(+)</text>
        <dbReference type="Rhea" id="RHEA:19413"/>
        <dbReference type="Rhea" id="RHEA-COMP:9668"/>
        <dbReference type="Rhea" id="RHEA-COMP:9699"/>
        <dbReference type="ChEBI" id="CHEBI:15378"/>
        <dbReference type="ChEBI" id="CHEBI:30616"/>
        <dbReference type="ChEBI" id="CHEBI:33019"/>
        <dbReference type="ChEBI" id="CHEBI:58095"/>
        <dbReference type="ChEBI" id="CHEBI:78442"/>
        <dbReference type="ChEBI" id="CHEBI:78531"/>
        <dbReference type="ChEBI" id="CHEBI:456215"/>
        <dbReference type="EC" id="6.1.1.20"/>
    </reaction>
</comment>
<dbReference type="Pfam" id="PF01409">
    <property type="entry name" value="tRNA-synt_2d"/>
    <property type="match status" value="1"/>
</dbReference>
<dbReference type="InterPro" id="IPR010978">
    <property type="entry name" value="tRNA-bd_arm"/>
</dbReference>
<evidence type="ECO:0000256" key="1">
    <source>
        <dbReference type="ARBA" id="ARBA00004496"/>
    </source>
</evidence>
<keyword evidence="8 13" id="KW-0067">ATP-binding</keyword>
<dbReference type="InterPro" id="IPR004529">
    <property type="entry name" value="Phe-tRNA-synth_IIc_asu"/>
</dbReference>
<sequence length="350" mass="38731">MSDAGKKLIDELGAIVPAFREELGQAGSVDALEELRVKFLGRKGQLATLLSGLRDLSEEDRPEVGKVGNLVKNELTELFAAREASLAQEKEDAALSLFDPSMPGRTPEVGSLHPITLVMEEICSVFGSLGFEVVTGPEVETDFYNFEALNLPPEHPARDMQDTLYITDQVLLRTHTSPLQVRTMLGRKPPVAVIAPGKVYRRDSDLTHTPMFHQIEGLLVDHNVSMADLRGTLTSFVRQVFGTDTRVRFRPSFFPFTEPSAEVDISCVMCGGKGEVNGEPCRVCKQTGWVEILGCGMVDPQVFKAVGYDPEVYTGFAFGLGIERVAMLKYGIGDLRMFFENDTRFLRQFC</sequence>
<keyword evidence="10 13" id="KW-0648">Protein biosynthesis</keyword>
<evidence type="ECO:0000259" key="14">
    <source>
        <dbReference type="PROSITE" id="PS50862"/>
    </source>
</evidence>
<dbReference type="InterPro" id="IPR045864">
    <property type="entry name" value="aa-tRNA-synth_II/BPL/LPL"/>
</dbReference>
<keyword evidence="6 13" id="KW-0479">Metal-binding</keyword>
<dbReference type="EC" id="6.1.1.20" evidence="13"/>
<dbReference type="PROSITE" id="PS50862">
    <property type="entry name" value="AA_TRNA_LIGASE_II"/>
    <property type="match status" value="1"/>
</dbReference>
<keyword evidence="7 13" id="KW-0547">Nucleotide-binding</keyword>
<dbReference type="GO" id="GO:0000287">
    <property type="term" value="F:magnesium ion binding"/>
    <property type="evidence" value="ECO:0007669"/>
    <property type="project" value="UniProtKB-UniRule"/>
</dbReference>